<dbReference type="InterPro" id="IPR058909">
    <property type="entry name" value="CD_NTase_C"/>
</dbReference>
<feature type="domain" description="cGAS/DncV-like nucleotidyltransferase C-terminal helical" evidence="5">
    <location>
        <begin position="181"/>
        <end position="294"/>
    </location>
</feature>
<dbReference type="Proteomes" id="UP000001035">
    <property type="component" value="Chromosome 3"/>
</dbReference>
<evidence type="ECO:0000256" key="4">
    <source>
        <dbReference type="ARBA" id="ARBA00023118"/>
    </source>
</evidence>
<keyword evidence="1" id="KW-0808">Transferase</keyword>
<evidence type="ECO:0000256" key="2">
    <source>
        <dbReference type="ARBA" id="ARBA00022695"/>
    </source>
</evidence>
<dbReference type="eggNOG" id="COG1746">
    <property type="taxonomic scope" value="Bacteria"/>
</dbReference>
<evidence type="ECO:0000313" key="6">
    <source>
        <dbReference type="EMBL" id="CAR57655.1"/>
    </source>
</evidence>
<evidence type="ECO:0000313" key="7">
    <source>
        <dbReference type="Proteomes" id="UP000001035"/>
    </source>
</evidence>
<dbReference type="GO" id="GO:0051607">
    <property type="term" value="P:defense response to virus"/>
    <property type="evidence" value="ECO:0007669"/>
    <property type="project" value="UniProtKB-KW"/>
</dbReference>
<dbReference type="HOGENOM" id="CLU_080937_0_0_4"/>
<proteinExistence type="predicted"/>
<dbReference type="InterPro" id="IPR043519">
    <property type="entry name" value="NT_sf"/>
</dbReference>
<dbReference type="CDD" id="cd05400">
    <property type="entry name" value="NT_2-5OAS_ClassI-CCAase"/>
    <property type="match status" value="1"/>
</dbReference>
<dbReference type="InterPro" id="IPR006116">
    <property type="entry name" value="NT_2-5OAS_ClassI-CCAase"/>
</dbReference>
<dbReference type="AlphaFoldDB" id="B4EPA9"/>
<organism evidence="6 7">
    <name type="scientific">Burkholderia cenocepacia (strain ATCC BAA-245 / DSM 16553 / LMG 16656 / NCTC 13227 / J2315 / CF5610)</name>
    <name type="common">Burkholderia cepacia (strain J2315)</name>
    <dbReference type="NCBI Taxonomy" id="216591"/>
    <lineage>
        <taxon>Bacteria</taxon>
        <taxon>Pseudomonadati</taxon>
        <taxon>Pseudomonadota</taxon>
        <taxon>Betaproteobacteria</taxon>
        <taxon>Burkholderiales</taxon>
        <taxon>Burkholderiaceae</taxon>
        <taxon>Burkholderia</taxon>
        <taxon>Burkholderia cepacia complex</taxon>
    </lineage>
</organism>
<sequence length="299" mass="33421">MSISEAQLETWSHQGAIRGSSLTYQAIKSTLENADSPYAGKNIEVFLQGSYGNATNIYAESDVDVVILLKDCFQQDLKALSEEQKTAWRAAYHDAVYAHRDFKKDVVSVLRDAYGGDVTVGDKAIAIAARGVRRKADVIAAIGYRRYYRFNGLRDQSYDEGICFYDAAGTRIANYPKQHAENLTAQHQATQQRLKPMVRIWKNLRSALVEAAAIEAGAAPSYYLEGLLYNVPVDKFVGSYGDTFVNVYNWLVTEADKTQLVCANRQYYLLRDNAPTCWAPAQCEAFLAATLAYWDDWGA</sequence>
<keyword evidence="4" id="KW-0051">Antiviral defense</keyword>
<protein>
    <recommendedName>
        <fullName evidence="5">cGAS/DncV-like nucleotidyltransferase C-terminal helical domain-containing protein</fullName>
    </recommendedName>
</protein>
<reference evidence="6 7" key="1">
    <citation type="journal article" date="2009" name="J. Bacteriol.">
        <title>The genome of Burkholderia cenocepacia J2315, an epidemic pathogen of cystic fibrosis patients.</title>
        <authorList>
            <person name="Holden M.T."/>
            <person name="Seth-Smith H.M."/>
            <person name="Crossman L.C."/>
            <person name="Sebaihia M."/>
            <person name="Bentley S.D."/>
            <person name="Cerdeno-Tarraga A.M."/>
            <person name="Thomson N.R."/>
            <person name="Bason N."/>
            <person name="Quail M.A."/>
            <person name="Sharp S."/>
            <person name="Cherevach I."/>
            <person name="Churcher C."/>
            <person name="Goodhead I."/>
            <person name="Hauser H."/>
            <person name="Holroyd N."/>
            <person name="Mungall K."/>
            <person name="Scott P."/>
            <person name="Walker D."/>
            <person name="White B."/>
            <person name="Rose H."/>
            <person name="Iversen P."/>
            <person name="Mil-Homens D."/>
            <person name="Rocha E.P."/>
            <person name="Fialho A.M."/>
            <person name="Baldwin A."/>
            <person name="Dowson C."/>
            <person name="Barrell B.G."/>
            <person name="Govan J.R."/>
            <person name="Vandamme P."/>
            <person name="Hart C.A."/>
            <person name="Mahenthiralingam E."/>
            <person name="Parkhill J."/>
        </authorList>
    </citation>
    <scope>NUCLEOTIDE SEQUENCE [LARGE SCALE GENOMIC DNA]</scope>
    <source>
        <strain evidence="7">ATCC BAA-245 / DSM 16553 / LMG 16656 / NCTC 13227 / J2315 / CF5610</strain>
    </source>
</reference>
<keyword evidence="3" id="KW-0547">Nucleotide-binding</keyword>
<evidence type="ECO:0000256" key="3">
    <source>
        <dbReference type="ARBA" id="ARBA00022741"/>
    </source>
</evidence>
<dbReference type="BioCyc" id="BCEN216591:G1G1V-7746-MONOMER"/>
<dbReference type="EMBL" id="AM747722">
    <property type="protein sequence ID" value="CAR57655.1"/>
    <property type="molecule type" value="Genomic_DNA"/>
</dbReference>
<keyword evidence="7" id="KW-1185">Reference proteome</keyword>
<name>B4EPA9_BURCJ</name>
<dbReference type="Gene3D" id="3.30.460.10">
    <property type="entry name" value="Beta Polymerase, domain 2"/>
    <property type="match status" value="1"/>
</dbReference>
<evidence type="ECO:0000259" key="5">
    <source>
        <dbReference type="Pfam" id="PF26305"/>
    </source>
</evidence>
<gene>
    <name evidence="6" type="ORF">BCAS0721</name>
</gene>
<dbReference type="SUPFAM" id="SSF81301">
    <property type="entry name" value="Nucleotidyltransferase"/>
    <property type="match status" value="1"/>
</dbReference>
<keyword evidence="2" id="KW-0548">Nucleotidyltransferase</keyword>
<dbReference type="KEGG" id="bcj:BCAS0721"/>
<accession>B4EPA9</accession>
<dbReference type="GO" id="GO:0016779">
    <property type="term" value="F:nucleotidyltransferase activity"/>
    <property type="evidence" value="ECO:0007669"/>
    <property type="project" value="InterPro"/>
</dbReference>
<dbReference type="Pfam" id="PF26305">
    <property type="entry name" value="CD_NTase_C"/>
    <property type="match status" value="1"/>
</dbReference>
<evidence type="ECO:0000256" key="1">
    <source>
        <dbReference type="ARBA" id="ARBA00022679"/>
    </source>
</evidence>
<dbReference type="RefSeq" id="WP_006482377.1">
    <property type="nucleotide sequence ID" value="NC_011002.1"/>
</dbReference>